<dbReference type="GO" id="GO:0005524">
    <property type="term" value="F:ATP binding"/>
    <property type="evidence" value="ECO:0007669"/>
    <property type="project" value="UniProtKB-KW"/>
</dbReference>
<dbReference type="InterPro" id="IPR050117">
    <property type="entry name" value="MAPK"/>
</dbReference>
<evidence type="ECO:0000259" key="4">
    <source>
        <dbReference type="PROSITE" id="PS50011"/>
    </source>
</evidence>
<gene>
    <name evidence="5" type="ORF">CPB83DRAFT_430068</name>
</gene>
<dbReference type="SUPFAM" id="SSF56112">
    <property type="entry name" value="Protein kinase-like (PK-like)"/>
    <property type="match status" value="1"/>
</dbReference>
<evidence type="ECO:0000313" key="5">
    <source>
        <dbReference type="EMBL" id="KAF9527081.1"/>
    </source>
</evidence>
<dbReference type="InterPro" id="IPR011009">
    <property type="entry name" value="Kinase-like_dom_sf"/>
</dbReference>
<keyword evidence="1" id="KW-0808">Transferase</keyword>
<dbReference type="GO" id="GO:0004674">
    <property type="term" value="F:protein serine/threonine kinase activity"/>
    <property type="evidence" value="ECO:0007669"/>
    <property type="project" value="UniProtKB-KW"/>
</dbReference>
<name>A0A9P6ECU1_9AGAR</name>
<dbReference type="AlphaFoldDB" id="A0A9P6ECU1"/>
<dbReference type="Gene3D" id="1.10.510.10">
    <property type="entry name" value="Transferase(Phosphotransferase) domain 1"/>
    <property type="match status" value="1"/>
</dbReference>
<dbReference type="Proteomes" id="UP000807306">
    <property type="component" value="Unassembled WGS sequence"/>
</dbReference>
<protein>
    <recommendedName>
        <fullName evidence="4">Protein kinase domain-containing protein</fullName>
    </recommendedName>
</protein>
<keyword evidence="1" id="KW-0723">Serine/threonine-protein kinase</keyword>
<dbReference type="InterPro" id="IPR000719">
    <property type="entry name" value="Prot_kinase_dom"/>
</dbReference>
<keyword evidence="3" id="KW-0067">ATP-binding</keyword>
<keyword evidence="6" id="KW-1185">Reference proteome</keyword>
<sequence>MPITLESLNRQFPQSNGIVRCNNRNVWIQQALMKSEGYSAFQGYCSGGGAGGLCVLHVYRSASRDIWAHNSEWFRQTYPPNDSVYSFLDASSVPGFCYIVLRQPSATLRSVLSNSDLRPLPRRQACEIVYQVVKGIEALLSGAALLGDITPEDIEMEDLTLVNEEFWDPMARRMSTRQVLKSTQLRVLYKGTCRLEGWCDPATLAYRAPEVAFGVDWAATSVMFAMGCVAFEVMTQRPLLLAPTDTAFPLAQMVYQYHHILGALPNALKPHFRNISGVRSVDEQNEAPVFEEGVITAASEAFVRRSSIRMDILDDLAYDLIVDLAQLNFSSRPNVLQAQSSLFFEGLFSYSTMRG</sequence>
<dbReference type="PANTHER" id="PTHR24055">
    <property type="entry name" value="MITOGEN-ACTIVATED PROTEIN KINASE"/>
    <property type="match status" value="1"/>
</dbReference>
<feature type="domain" description="Protein kinase" evidence="4">
    <location>
        <begin position="1"/>
        <end position="344"/>
    </location>
</feature>
<proteinExistence type="predicted"/>
<comment type="caution">
    <text evidence="5">The sequence shown here is derived from an EMBL/GenBank/DDBJ whole genome shotgun (WGS) entry which is preliminary data.</text>
</comment>
<evidence type="ECO:0000313" key="6">
    <source>
        <dbReference type="Proteomes" id="UP000807306"/>
    </source>
</evidence>
<evidence type="ECO:0000256" key="3">
    <source>
        <dbReference type="ARBA" id="ARBA00022840"/>
    </source>
</evidence>
<keyword evidence="1" id="KW-0418">Kinase</keyword>
<dbReference type="SMART" id="SM00220">
    <property type="entry name" value="S_TKc"/>
    <property type="match status" value="1"/>
</dbReference>
<dbReference type="OrthoDB" id="3010383at2759"/>
<accession>A0A9P6ECU1</accession>
<evidence type="ECO:0000256" key="2">
    <source>
        <dbReference type="ARBA" id="ARBA00022741"/>
    </source>
</evidence>
<reference evidence="5" key="1">
    <citation type="submission" date="2020-11" db="EMBL/GenBank/DDBJ databases">
        <authorList>
            <consortium name="DOE Joint Genome Institute"/>
            <person name="Ahrendt S."/>
            <person name="Riley R."/>
            <person name="Andreopoulos W."/>
            <person name="Labutti K."/>
            <person name="Pangilinan J."/>
            <person name="Ruiz-Duenas F.J."/>
            <person name="Barrasa J.M."/>
            <person name="Sanchez-Garcia M."/>
            <person name="Camarero S."/>
            <person name="Miyauchi S."/>
            <person name="Serrano A."/>
            <person name="Linde D."/>
            <person name="Babiker R."/>
            <person name="Drula E."/>
            <person name="Ayuso-Fernandez I."/>
            <person name="Pacheco R."/>
            <person name="Padilla G."/>
            <person name="Ferreira P."/>
            <person name="Barriuso J."/>
            <person name="Kellner H."/>
            <person name="Castanera R."/>
            <person name="Alfaro M."/>
            <person name="Ramirez L."/>
            <person name="Pisabarro A.G."/>
            <person name="Kuo A."/>
            <person name="Tritt A."/>
            <person name="Lipzen A."/>
            <person name="He G."/>
            <person name="Yan M."/>
            <person name="Ng V."/>
            <person name="Cullen D."/>
            <person name="Martin F."/>
            <person name="Rosso M.-N."/>
            <person name="Henrissat B."/>
            <person name="Hibbett D."/>
            <person name="Martinez A.T."/>
            <person name="Grigoriev I.V."/>
        </authorList>
    </citation>
    <scope>NUCLEOTIDE SEQUENCE</scope>
    <source>
        <strain evidence="5">CBS 506.95</strain>
    </source>
</reference>
<dbReference type="EMBL" id="MU157864">
    <property type="protein sequence ID" value="KAF9527081.1"/>
    <property type="molecule type" value="Genomic_DNA"/>
</dbReference>
<keyword evidence="2" id="KW-0547">Nucleotide-binding</keyword>
<organism evidence="5 6">
    <name type="scientific">Crepidotus variabilis</name>
    <dbReference type="NCBI Taxonomy" id="179855"/>
    <lineage>
        <taxon>Eukaryota</taxon>
        <taxon>Fungi</taxon>
        <taxon>Dikarya</taxon>
        <taxon>Basidiomycota</taxon>
        <taxon>Agaricomycotina</taxon>
        <taxon>Agaricomycetes</taxon>
        <taxon>Agaricomycetidae</taxon>
        <taxon>Agaricales</taxon>
        <taxon>Agaricineae</taxon>
        <taxon>Crepidotaceae</taxon>
        <taxon>Crepidotus</taxon>
    </lineage>
</organism>
<dbReference type="PROSITE" id="PS50011">
    <property type="entry name" value="PROTEIN_KINASE_DOM"/>
    <property type="match status" value="1"/>
</dbReference>
<evidence type="ECO:0000256" key="1">
    <source>
        <dbReference type="ARBA" id="ARBA00022527"/>
    </source>
</evidence>